<dbReference type="AlphaFoldDB" id="A0A1T5KWN5"/>
<feature type="compositionally biased region" description="Polar residues" evidence="1">
    <location>
        <begin position="1"/>
        <end position="11"/>
    </location>
</feature>
<dbReference type="RefSeq" id="WP_079724323.1">
    <property type="nucleotide sequence ID" value="NZ_BMCL01000002.1"/>
</dbReference>
<reference evidence="3 4" key="1">
    <citation type="submission" date="2017-02" db="EMBL/GenBank/DDBJ databases">
        <authorList>
            <person name="Peterson S.W."/>
        </authorList>
    </citation>
    <scope>NUCLEOTIDE SEQUENCE [LARGE SCALE GENOMIC DNA]</scope>
    <source>
        <strain evidence="3 4">P15</strain>
    </source>
</reference>
<dbReference type="PANTHER" id="PTHR43751:SF2">
    <property type="entry name" value="SULFATASE N-TERMINAL DOMAIN-CONTAINING PROTEIN"/>
    <property type="match status" value="1"/>
</dbReference>
<dbReference type="InterPro" id="IPR017850">
    <property type="entry name" value="Alkaline_phosphatase_core_sf"/>
</dbReference>
<dbReference type="Gene3D" id="3.30.1120.10">
    <property type="match status" value="1"/>
</dbReference>
<protein>
    <submittedName>
        <fullName evidence="3">Arylsulfatase</fullName>
    </submittedName>
</protein>
<dbReference type="EMBL" id="FUZV01000001">
    <property type="protein sequence ID" value="SKC67789.1"/>
    <property type="molecule type" value="Genomic_DNA"/>
</dbReference>
<evidence type="ECO:0000256" key="1">
    <source>
        <dbReference type="SAM" id="MobiDB-lite"/>
    </source>
</evidence>
<evidence type="ECO:0000259" key="2">
    <source>
        <dbReference type="Pfam" id="PF00884"/>
    </source>
</evidence>
<feature type="region of interest" description="Disordered" evidence="1">
    <location>
        <begin position="1"/>
        <end position="20"/>
    </location>
</feature>
<dbReference type="PANTHER" id="PTHR43751">
    <property type="entry name" value="SULFATASE"/>
    <property type="match status" value="1"/>
</dbReference>
<dbReference type="Gene3D" id="3.40.720.10">
    <property type="entry name" value="Alkaline Phosphatase, subunit A"/>
    <property type="match status" value="1"/>
</dbReference>
<keyword evidence="4" id="KW-1185">Reference proteome</keyword>
<gene>
    <name evidence="3" type="ORF">SAMN06296058_2100</name>
</gene>
<dbReference type="CDD" id="cd16142">
    <property type="entry name" value="ARS_like"/>
    <property type="match status" value="1"/>
</dbReference>
<feature type="domain" description="Sulfatase N-terminal" evidence="2">
    <location>
        <begin position="27"/>
        <end position="375"/>
    </location>
</feature>
<proteinExistence type="predicted"/>
<dbReference type="InterPro" id="IPR000917">
    <property type="entry name" value="Sulfatase_N"/>
</dbReference>
<name>A0A1T5KWN5_9GAMM</name>
<evidence type="ECO:0000313" key="4">
    <source>
        <dbReference type="Proteomes" id="UP000190341"/>
    </source>
</evidence>
<dbReference type="Pfam" id="PF00884">
    <property type="entry name" value="Sulfatase"/>
    <property type="match status" value="1"/>
</dbReference>
<dbReference type="STRING" id="428993.SAMN06296058_2100"/>
<evidence type="ECO:0000313" key="3">
    <source>
        <dbReference type="EMBL" id="SKC67789.1"/>
    </source>
</evidence>
<dbReference type="OrthoDB" id="974590at2"/>
<organism evidence="3 4">
    <name type="scientific">Pseudoxanthomonas indica</name>
    <dbReference type="NCBI Taxonomy" id="428993"/>
    <lineage>
        <taxon>Bacteria</taxon>
        <taxon>Pseudomonadati</taxon>
        <taxon>Pseudomonadota</taxon>
        <taxon>Gammaproteobacteria</taxon>
        <taxon>Lysobacterales</taxon>
        <taxon>Lysobacteraceae</taxon>
        <taxon>Pseudoxanthomonas</taxon>
    </lineage>
</organism>
<dbReference type="SUPFAM" id="SSF53649">
    <property type="entry name" value="Alkaline phosphatase-like"/>
    <property type="match status" value="1"/>
</dbReference>
<sequence length="539" mass="60008">MATAKKTSSKSVPAKASGAKAGARDRPNILVIWGDDIGLWNVGAYTHGMMGHTPNIDSIARDGMLFTDHYGQPSCTAGRAAFIMGQMPIRTGMTTIGIPGSARGIQKSDPTLAEVLKSQGYATAQFGKNHLGDRNEFLPTVHGFDEWFGNLYHLNAEEEPEELDYPGQKNPNYKSQFGPRGVLHAWATSKDDATTDKKFGRVGKQKIEDTGALTRKRMETFDGEVLEHTLDWLDRAVDSGQPFFCWHNTTACHIWSHSPKKYIQKAVDEGRAEEDVYRAKMIEHDEQVGVLLKKLRQLGVADNTIVIYSTDNGNELMMWPDGGYAPFRGEKGTTWEGGVRVPCLVKWPDRIPAGSVSNGIQNHEDLFATLAAAAGLPDLKAQLLKGHTMNGTKYKVHLDGYNNLEHWTGRSEKSARREIFYYDETDLMALRVDNWKMHIGVKKEGSWFNPKSYPSVPYLFNLRMDPMEKMDPESHEWGYIGRKFLAAKLWAPTAGGPFIAAHLKSLMDYPPSQGADTLSLHKALEAAQRKLETPHGSSN</sequence>
<accession>A0A1T5KWN5</accession>
<dbReference type="Proteomes" id="UP000190341">
    <property type="component" value="Unassembled WGS sequence"/>
</dbReference>
<dbReference type="InterPro" id="IPR052701">
    <property type="entry name" value="GAG_Ulvan_Degrading_Sulfatases"/>
</dbReference>